<organism evidence="1 2">
    <name type="scientific">Pelagomonas calceolata</name>
    <dbReference type="NCBI Taxonomy" id="35677"/>
    <lineage>
        <taxon>Eukaryota</taxon>
        <taxon>Sar</taxon>
        <taxon>Stramenopiles</taxon>
        <taxon>Ochrophyta</taxon>
        <taxon>Pelagophyceae</taxon>
        <taxon>Pelagomonadales</taxon>
        <taxon>Pelagomonadaceae</taxon>
        <taxon>Pelagomonas</taxon>
    </lineage>
</organism>
<keyword evidence="2" id="KW-1185">Reference proteome</keyword>
<proteinExistence type="predicted"/>
<reference evidence="1" key="1">
    <citation type="submission" date="2021-11" db="EMBL/GenBank/DDBJ databases">
        <authorList>
            <consortium name="Genoscope - CEA"/>
            <person name="William W."/>
        </authorList>
    </citation>
    <scope>NUCLEOTIDE SEQUENCE</scope>
</reference>
<evidence type="ECO:0000313" key="1">
    <source>
        <dbReference type="EMBL" id="CAH0378726.1"/>
    </source>
</evidence>
<evidence type="ECO:0000313" key="2">
    <source>
        <dbReference type="Proteomes" id="UP000789595"/>
    </source>
</evidence>
<protein>
    <recommendedName>
        <fullName evidence="3">Cystatin domain-containing protein</fullName>
    </recommendedName>
</protein>
<comment type="caution">
    <text evidence="1">The sequence shown here is derived from an EMBL/GenBank/DDBJ whole genome shotgun (WGS) entry which is preliminary data.</text>
</comment>
<dbReference type="Proteomes" id="UP000789595">
    <property type="component" value="Unassembled WGS sequence"/>
</dbReference>
<evidence type="ECO:0008006" key="3">
    <source>
        <dbReference type="Google" id="ProtNLM"/>
    </source>
</evidence>
<dbReference type="Gene3D" id="3.10.450.10">
    <property type="match status" value="1"/>
</dbReference>
<gene>
    <name evidence="1" type="ORF">PECAL_6P03220</name>
</gene>
<dbReference type="OrthoDB" id="2429551at2759"/>
<sequence>MSAHVCGGFTEERPLDEEAAGVLESCRAEIEEKVGAGYVADIVKTQVVAGMNFSYRGKLANGKHASVKIFRPLPHTNQPPRVTNVLVASVEGDTMTVEKMWDEAVQGAAAE</sequence>
<dbReference type="SUPFAM" id="SSF54403">
    <property type="entry name" value="Cystatin/monellin"/>
    <property type="match status" value="1"/>
</dbReference>
<dbReference type="AlphaFoldDB" id="A0A8J2SZA9"/>
<accession>A0A8J2SZA9</accession>
<name>A0A8J2SZA9_9STRA</name>
<dbReference type="InterPro" id="IPR046350">
    <property type="entry name" value="Cystatin_sf"/>
</dbReference>
<dbReference type="EMBL" id="CAKKNE010000006">
    <property type="protein sequence ID" value="CAH0378726.1"/>
    <property type="molecule type" value="Genomic_DNA"/>
</dbReference>